<dbReference type="Gene3D" id="3.40.190.10">
    <property type="entry name" value="Periplasmic binding protein-like II"/>
    <property type="match status" value="2"/>
</dbReference>
<dbReference type="EMBL" id="UOGE01000019">
    <property type="protein sequence ID" value="VAX17201.1"/>
    <property type="molecule type" value="Genomic_DNA"/>
</dbReference>
<gene>
    <name evidence="2" type="ORF">MNBD_NITROSPINAE02-347</name>
</gene>
<name>A0A3B1BRM4_9ZZZZ</name>
<reference evidence="2" key="1">
    <citation type="submission" date="2018-06" db="EMBL/GenBank/DDBJ databases">
        <authorList>
            <person name="Zhirakovskaya E."/>
        </authorList>
    </citation>
    <scope>NUCLEOTIDE SEQUENCE</scope>
</reference>
<proteinExistence type="predicted"/>
<evidence type="ECO:0000313" key="2">
    <source>
        <dbReference type="EMBL" id="VAX17201.1"/>
    </source>
</evidence>
<dbReference type="SUPFAM" id="SSF53850">
    <property type="entry name" value="Periplasmic binding protein-like II"/>
    <property type="match status" value="1"/>
</dbReference>
<accession>A0A3B1BRM4</accession>
<feature type="compositionally biased region" description="Basic and acidic residues" evidence="1">
    <location>
        <begin position="1"/>
        <end position="15"/>
    </location>
</feature>
<organism evidence="2">
    <name type="scientific">hydrothermal vent metagenome</name>
    <dbReference type="NCBI Taxonomy" id="652676"/>
    <lineage>
        <taxon>unclassified sequences</taxon>
        <taxon>metagenomes</taxon>
        <taxon>ecological metagenomes</taxon>
    </lineage>
</organism>
<sequence>MINPAEKKPLEETDAKNSPMAYGPGISLEPKHIYPGRSGACRYGWLFILIFSISLFPLGKSAYPAQPQITLSTFTMIPPISNETETGIVETVIKEAFKRIGVNISIENLPAERSLISANDGITDGEYIRISGLDKYYPNLVQVREKIIDFEFVAFSMEMDFKTVGWKSLKPYSVGIITGWKILENNVVGTLHRTDVQNALQLFTLLAKGRADVVIFEKMMGIEMAKSLFLDDVKILEPPLAEKEMFLYLHKKHRKLVPRVEAALKEMKIDGTYKKIFEVGLSGYTH</sequence>
<evidence type="ECO:0000256" key="1">
    <source>
        <dbReference type="SAM" id="MobiDB-lite"/>
    </source>
</evidence>
<feature type="region of interest" description="Disordered" evidence="1">
    <location>
        <begin position="1"/>
        <end position="21"/>
    </location>
</feature>
<dbReference type="AlphaFoldDB" id="A0A3B1BRM4"/>
<protein>
    <submittedName>
        <fullName evidence="2">Uncharacterized protein</fullName>
    </submittedName>
</protein>